<dbReference type="SMART" id="SM00342">
    <property type="entry name" value="HTH_ARAC"/>
    <property type="match status" value="1"/>
</dbReference>
<evidence type="ECO:0000256" key="1">
    <source>
        <dbReference type="ARBA" id="ARBA00023015"/>
    </source>
</evidence>
<keyword evidence="4" id="KW-0175">Coiled coil</keyword>
<keyword evidence="5" id="KW-0812">Transmembrane</keyword>
<reference evidence="7 8" key="1">
    <citation type="submission" date="2018-07" db="EMBL/GenBank/DDBJ databases">
        <title>Genomic Encyclopedia of Type Strains, Phase III (KMG-III): the genomes of soil and plant-associated and newly described type strains.</title>
        <authorList>
            <person name="Whitman W."/>
        </authorList>
    </citation>
    <scope>NUCLEOTIDE SEQUENCE [LARGE SCALE GENOMIC DNA]</scope>
    <source>
        <strain evidence="7 8">CECT 8236</strain>
    </source>
</reference>
<evidence type="ECO:0000313" key="7">
    <source>
        <dbReference type="EMBL" id="RED51201.1"/>
    </source>
</evidence>
<gene>
    <name evidence="7" type="ORF">DFP95_14318</name>
</gene>
<dbReference type="SUPFAM" id="SSF46689">
    <property type="entry name" value="Homeodomain-like"/>
    <property type="match status" value="1"/>
</dbReference>
<evidence type="ECO:0000256" key="4">
    <source>
        <dbReference type="SAM" id="Coils"/>
    </source>
</evidence>
<dbReference type="InterPro" id="IPR041522">
    <property type="entry name" value="CdaR_GGDEF"/>
</dbReference>
<keyword evidence="2 7" id="KW-0238">DNA-binding</keyword>
<dbReference type="GO" id="GO:0043565">
    <property type="term" value="F:sequence-specific DNA binding"/>
    <property type="evidence" value="ECO:0007669"/>
    <property type="project" value="InterPro"/>
</dbReference>
<feature type="coiled-coil region" evidence="4">
    <location>
        <begin position="474"/>
        <end position="501"/>
    </location>
</feature>
<accession>A0A3D9HPF6</accession>
<proteinExistence type="predicted"/>
<keyword evidence="3" id="KW-0804">Transcription</keyword>
<dbReference type="PANTHER" id="PTHR43280:SF10">
    <property type="entry name" value="REGULATORY PROTEIN POCR"/>
    <property type="match status" value="1"/>
</dbReference>
<dbReference type="InterPro" id="IPR009057">
    <property type="entry name" value="Homeodomain-like_sf"/>
</dbReference>
<keyword evidence="5" id="KW-0472">Membrane</keyword>
<dbReference type="Pfam" id="PF12833">
    <property type="entry name" value="HTH_18"/>
    <property type="match status" value="1"/>
</dbReference>
<evidence type="ECO:0000259" key="6">
    <source>
        <dbReference type="PROSITE" id="PS01124"/>
    </source>
</evidence>
<evidence type="ECO:0000256" key="5">
    <source>
        <dbReference type="SAM" id="Phobius"/>
    </source>
</evidence>
<keyword evidence="5" id="KW-1133">Transmembrane helix</keyword>
<evidence type="ECO:0000256" key="3">
    <source>
        <dbReference type="ARBA" id="ARBA00023163"/>
    </source>
</evidence>
<dbReference type="RefSeq" id="WP_181907647.1">
    <property type="nucleotide sequence ID" value="NZ_QRDY01000043.1"/>
</dbReference>
<feature type="transmembrane region" description="Helical" evidence="5">
    <location>
        <begin position="12"/>
        <end position="36"/>
    </location>
</feature>
<protein>
    <submittedName>
        <fullName evidence="7">AraC-like DNA-binding protein</fullName>
    </submittedName>
</protein>
<evidence type="ECO:0000313" key="8">
    <source>
        <dbReference type="Proteomes" id="UP000256869"/>
    </source>
</evidence>
<sequence length="786" mass="90534">MWKRFLVRRRSVILTWLLSYLAILTVPILISVFVYYQSQETLKSEIHRANNVLLKEVREVIDNQVQNVERLTTELTWNVRIRGFMFSSLYKKPGSLNPELYNLHLAVKEMAIYQSLYPAIKNYYIYWKDQDLVFEPGVYRTSRLAYDTIHENETISYEIWLNLMQKKNTGHFIKLENKDPSVSTLAYIHSFPGERLESSPGATVVLLDTSRLMETIRNVQDFSSGQVFVLNQDKQVLLSTDKSMEPLYLSDLAFADDYGSYFDDYEGKHSEFMYIKSDNSELTYVTVVPSSLVWQKTYYLRSITYIGMLVSLIGGVCLSIVFLLRNYSPIQRLLQLLRAGEKTSPESEGNEFLHIQKAISDTLNEKEQIQMRMKQQSNMLRSNMLVRILKGKVGTSIALDESLATFDVRFHSDQFAVILFYMDYERFFEHMETVSVMDKPRLMQFIVSNIVEDLAKEKHGGFVCEIDDNMACLINFKEGSREQQREDIKALAEQARQFLSEKFNIRTLASISDIKTSIDDIPQAYREAVDAMEYMIVVGDSGIVTYEELHRDESNHLQTSYYYPIQIEQQLINHLKSGDAKTAESIIRDIIAKNMGQSIISVELVKCLMFNLTSTLIKAIGEIGNVEESSFMNNSMRIAELMACESIKEMELQLSSAAREVCEYASLKQKQQLNSTRNQALEARSADIVAFISNNYTEANLNISMIGERFGMTPTYLSKLFKDQTGKGLLDTINHYRMEYAKTLLKDQSNSIKSISGQVGFHDINTFIRTFKKYEGVTPGQYQKMI</sequence>
<dbReference type="PROSITE" id="PS01124">
    <property type="entry name" value="HTH_ARAC_FAMILY_2"/>
    <property type="match status" value="1"/>
</dbReference>
<dbReference type="GO" id="GO:0003700">
    <property type="term" value="F:DNA-binding transcription factor activity"/>
    <property type="evidence" value="ECO:0007669"/>
    <property type="project" value="InterPro"/>
</dbReference>
<keyword evidence="8" id="KW-1185">Reference proteome</keyword>
<dbReference type="InterPro" id="IPR018060">
    <property type="entry name" value="HTH_AraC"/>
</dbReference>
<feature type="domain" description="HTH araC/xylS-type" evidence="6">
    <location>
        <begin position="686"/>
        <end position="785"/>
    </location>
</feature>
<keyword evidence="1" id="KW-0805">Transcription regulation</keyword>
<organism evidence="7 8">
    <name type="scientific">Cohnella lupini</name>
    <dbReference type="NCBI Taxonomy" id="1294267"/>
    <lineage>
        <taxon>Bacteria</taxon>
        <taxon>Bacillati</taxon>
        <taxon>Bacillota</taxon>
        <taxon>Bacilli</taxon>
        <taxon>Bacillales</taxon>
        <taxon>Paenibacillaceae</taxon>
        <taxon>Cohnella</taxon>
    </lineage>
</organism>
<feature type="transmembrane region" description="Helical" evidence="5">
    <location>
        <begin position="305"/>
        <end position="324"/>
    </location>
</feature>
<comment type="caution">
    <text evidence="7">The sequence shown here is derived from an EMBL/GenBank/DDBJ whole genome shotgun (WGS) entry which is preliminary data.</text>
</comment>
<name>A0A3D9HPF6_9BACL</name>
<dbReference type="AlphaFoldDB" id="A0A3D9HPF6"/>
<dbReference type="PANTHER" id="PTHR43280">
    <property type="entry name" value="ARAC-FAMILY TRANSCRIPTIONAL REGULATOR"/>
    <property type="match status" value="1"/>
</dbReference>
<dbReference type="Gene3D" id="1.10.10.60">
    <property type="entry name" value="Homeodomain-like"/>
    <property type="match status" value="2"/>
</dbReference>
<dbReference type="EMBL" id="QRDY01000043">
    <property type="protein sequence ID" value="RED51201.1"/>
    <property type="molecule type" value="Genomic_DNA"/>
</dbReference>
<evidence type="ECO:0000256" key="2">
    <source>
        <dbReference type="ARBA" id="ARBA00023125"/>
    </source>
</evidence>
<dbReference type="Pfam" id="PF17853">
    <property type="entry name" value="GGDEF_2"/>
    <property type="match status" value="1"/>
</dbReference>
<dbReference type="Proteomes" id="UP000256869">
    <property type="component" value="Unassembled WGS sequence"/>
</dbReference>